<organism evidence="3 4">
    <name type="scientific">Azospirillum cavernae</name>
    <dbReference type="NCBI Taxonomy" id="2320860"/>
    <lineage>
        <taxon>Bacteria</taxon>
        <taxon>Pseudomonadati</taxon>
        <taxon>Pseudomonadota</taxon>
        <taxon>Alphaproteobacteria</taxon>
        <taxon>Rhodospirillales</taxon>
        <taxon>Azospirillaceae</taxon>
        <taxon>Azospirillum</taxon>
    </lineage>
</organism>
<feature type="region of interest" description="Disordered" evidence="1">
    <location>
        <begin position="80"/>
        <end position="110"/>
    </location>
</feature>
<dbReference type="AlphaFoldDB" id="A0A418W0D9"/>
<reference evidence="3 4" key="1">
    <citation type="submission" date="2018-09" db="EMBL/GenBank/DDBJ databases">
        <authorList>
            <person name="Zhu H."/>
        </authorList>
    </citation>
    <scope>NUCLEOTIDE SEQUENCE [LARGE SCALE GENOMIC DNA]</scope>
    <source>
        <strain evidence="3 4">K2W22B-5</strain>
    </source>
</reference>
<keyword evidence="4" id="KW-1185">Reference proteome</keyword>
<dbReference type="Proteomes" id="UP000283458">
    <property type="component" value="Unassembled WGS sequence"/>
</dbReference>
<gene>
    <name evidence="3" type="ORF">D3877_02115</name>
</gene>
<dbReference type="RefSeq" id="WP_119829123.1">
    <property type="nucleotide sequence ID" value="NZ_QYUL01000001.1"/>
</dbReference>
<accession>A0A418W0D9</accession>
<evidence type="ECO:0000256" key="1">
    <source>
        <dbReference type="SAM" id="MobiDB-lite"/>
    </source>
</evidence>
<dbReference type="OrthoDB" id="9802252at2"/>
<evidence type="ECO:0000313" key="3">
    <source>
        <dbReference type="EMBL" id="RJF83482.1"/>
    </source>
</evidence>
<protein>
    <submittedName>
        <fullName evidence="3">DUF1244 domain-containing protein</fullName>
    </submittedName>
</protein>
<dbReference type="InterPro" id="IPR023163">
    <property type="entry name" value="SMc04008-like_domain"/>
</dbReference>
<evidence type="ECO:0000259" key="2">
    <source>
        <dbReference type="Pfam" id="PF06844"/>
    </source>
</evidence>
<sequence length="110" mass="12466">MADLDHQTRIELEAAAFRGLVAHLQKRTDVQNIDLMNLAGFCRNCLSKWYAAAAKERGVTLSDEDARIAVYGMPYGDWKAKHQKEASPEQQRQFEETKPLHAEISGHNAR</sequence>
<dbReference type="Gene3D" id="1.10.3340.10">
    <property type="entry name" value="SMc04008-like"/>
    <property type="match status" value="1"/>
</dbReference>
<feature type="compositionally biased region" description="Basic and acidic residues" evidence="1">
    <location>
        <begin position="80"/>
        <end position="101"/>
    </location>
</feature>
<dbReference type="Pfam" id="PF06844">
    <property type="entry name" value="DUF1244"/>
    <property type="match status" value="1"/>
</dbReference>
<dbReference type="SUPFAM" id="SSF158757">
    <property type="entry name" value="SMc04008-like"/>
    <property type="match status" value="1"/>
</dbReference>
<evidence type="ECO:0000313" key="4">
    <source>
        <dbReference type="Proteomes" id="UP000283458"/>
    </source>
</evidence>
<proteinExistence type="predicted"/>
<comment type="caution">
    <text evidence="3">The sequence shown here is derived from an EMBL/GenBank/DDBJ whole genome shotgun (WGS) entry which is preliminary data.</text>
</comment>
<dbReference type="InterPro" id="IPR036810">
    <property type="entry name" value="SMc04008-like_sf"/>
</dbReference>
<feature type="domain" description="SMc04008-like" evidence="2">
    <location>
        <begin position="30"/>
        <end position="96"/>
    </location>
</feature>
<dbReference type="EMBL" id="QYUL01000001">
    <property type="protein sequence ID" value="RJF83482.1"/>
    <property type="molecule type" value="Genomic_DNA"/>
</dbReference>
<name>A0A418W0D9_9PROT</name>